<evidence type="ECO:0000256" key="3">
    <source>
        <dbReference type="ARBA" id="ARBA00022723"/>
    </source>
</evidence>
<keyword evidence="2 7" id="KW-0963">Cytoplasm</keyword>
<comment type="subcellular location">
    <subcellularLocation>
        <location evidence="1 7">Cytoplasm</location>
    </subcellularLocation>
</comment>
<keyword evidence="4 7" id="KW-0378">Hydrolase</keyword>
<dbReference type="PIRSF" id="PIRSF004682">
    <property type="entry name" value="GmhB"/>
    <property type="match status" value="1"/>
</dbReference>
<comment type="similarity">
    <text evidence="7">Belongs to the gmhB family.</text>
</comment>
<organism evidence="8 9">
    <name type="scientific">Metabacillus flavus</name>
    <dbReference type="NCBI Taxonomy" id="2823519"/>
    <lineage>
        <taxon>Bacteria</taxon>
        <taxon>Bacillati</taxon>
        <taxon>Bacillota</taxon>
        <taxon>Bacilli</taxon>
        <taxon>Bacillales</taxon>
        <taxon>Bacillaceae</taxon>
        <taxon>Metabacillus</taxon>
    </lineage>
</organism>
<dbReference type="SUPFAM" id="SSF56784">
    <property type="entry name" value="HAD-like"/>
    <property type="match status" value="1"/>
</dbReference>
<dbReference type="GO" id="GO:0016787">
    <property type="term" value="F:hydrolase activity"/>
    <property type="evidence" value="ECO:0007669"/>
    <property type="project" value="UniProtKB-KW"/>
</dbReference>
<gene>
    <name evidence="8" type="ORF">J9317_07130</name>
</gene>
<dbReference type="Gene3D" id="3.40.50.1000">
    <property type="entry name" value="HAD superfamily/HAD-like"/>
    <property type="match status" value="1"/>
</dbReference>
<evidence type="ECO:0000313" key="8">
    <source>
        <dbReference type="EMBL" id="MBS2968528.1"/>
    </source>
</evidence>
<proteinExistence type="inferred from homology"/>
<evidence type="ECO:0000256" key="4">
    <source>
        <dbReference type="ARBA" id="ARBA00022801"/>
    </source>
</evidence>
<keyword evidence="9" id="KW-1185">Reference proteome</keyword>
<dbReference type="EC" id="3.1.3.-" evidence="7"/>
<dbReference type="Pfam" id="PF13242">
    <property type="entry name" value="Hydrolase_like"/>
    <property type="match status" value="1"/>
</dbReference>
<evidence type="ECO:0000256" key="1">
    <source>
        <dbReference type="ARBA" id="ARBA00004496"/>
    </source>
</evidence>
<evidence type="ECO:0000256" key="7">
    <source>
        <dbReference type="PIRNR" id="PIRNR004682"/>
    </source>
</evidence>
<dbReference type="PANTHER" id="PTHR42891:SF1">
    <property type="entry name" value="D-GLYCERO-BETA-D-MANNO-HEPTOSE-1,7-BISPHOSPHATE 7-PHOSPHATASE"/>
    <property type="match status" value="1"/>
</dbReference>
<dbReference type="InterPro" id="IPR006543">
    <property type="entry name" value="Histidinol-phos"/>
</dbReference>
<accession>A0ABS5LD61</accession>
<dbReference type="Proteomes" id="UP000682403">
    <property type="component" value="Unassembled WGS sequence"/>
</dbReference>
<sequence length="173" mass="19227">MKKAVFLDRDGVINEVLTHRVKFVNRPDQFYLLDRAGEAVKLLNDHGYLVFVVTNQGGIGLGHMTEEQLNLVHKEMIRQIGEKGGVIQDTACCMHVPNSGCLCRKPEPGMILSLAERYGIDLSRSYMVGDREPDVLAGKRAGTCVLFIGDQAGLGDTQFPNLWEAAQWIILKD</sequence>
<evidence type="ECO:0000256" key="2">
    <source>
        <dbReference type="ARBA" id="ARBA00022490"/>
    </source>
</evidence>
<comment type="caution">
    <text evidence="8">The sequence shown here is derived from an EMBL/GenBank/DDBJ whole genome shotgun (WGS) entry which is preliminary data.</text>
</comment>
<dbReference type="NCBIfam" id="TIGR01662">
    <property type="entry name" value="HAD-SF-IIIA"/>
    <property type="match status" value="1"/>
</dbReference>
<name>A0ABS5LD61_9BACI</name>
<keyword evidence="3" id="KW-0479">Metal-binding</keyword>
<evidence type="ECO:0000313" key="9">
    <source>
        <dbReference type="Proteomes" id="UP000682403"/>
    </source>
</evidence>
<evidence type="ECO:0000256" key="5">
    <source>
        <dbReference type="ARBA" id="ARBA00023277"/>
    </source>
</evidence>
<dbReference type="CDD" id="cd07503">
    <property type="entry name" value="HAD_HisB-N"/>
    <property type="match status" value="1"/>
</dbReference>
<reference evidence="8 9" key="1">
    <citation type="submission" date="2021-04" db="EMBL/GenBank/DDBJ databases">
        <title>Metabacillus sp. strain KIGAM252 whole genome sequence.</title>
        <authorList>
            <person name="Seo M.-J."/>
            <person name="Cho E.-S."/>
            <person name="Hwang C.Y."/>
            <person name="Yoon D.J."/>
        </authorList>
    </citation>
    <scope>NUCLEOTIDE SEQUENCE [LARGE SCALE GENOMIC DNA]</scope>
    <source>
        <strain evidence="8 9">KIGAM252</strain>
    </source>
</reference>
<dbReference type="RefSeq" id="WP_211557397.1">
    <property type="nucleotide sequence ID" value="NZ_JAGVRK010000001.1"/>
</dbReference>
<protein>
    <recommendedName>
        <fullName evidence="6 7">D,D-heptose 1,7-bisphosphate phosphatase</fullName>
        <ecNumber evidence="7">3.1.3.-</ecNumber>
    </recommendedName>
</protein>
<dbReference type="InterPro" id="IPR004446">
    <property type="entry name" value="Heptose_bisP_phosphatase"/>
</dbReference>
<keyword evidence="5 7" id="KW-0119">Carbohydrate metabolism</keyword>
<dbReference type="EMBL" id="JAGVRK010000001">
    <property type="protein sequence ID" value="MBS2968528.1"/>
    <property type="molecule type" value="Genomic_DNA"/>
</dbReference>
<evidence type="ECO:0000256" key="6">
    <source>
        <dbReference type="ARBA" id="ARBA00031828"/>
    </source>
</evidence>
<dbReference type="NCBIfam" id="TIGR01656">
    <property type="entry name" value="Histidinol-ppas"/>
    <property type="match status" value="1"/>
</dbReference>
<dbReference type="InterPro" id="IPR023214">
    <property type="entry name" value="HAD_sf"/>
</dbReference>
<dbReference type="PANTHER" id="PTHR42891">
    <property type="entry name" value="D-GLYCERO-BETA-D-MANNO-HEPTOSE-1,7-BISPHOSPHATE 7-PHOSPHATASE"/>
    <property type="match status" value="1"/>
</dbReference>
<dbReference type="InterPro" id="IPR036412">
    <property type="entry name" value="HAD-like_sf"/>
</dbReference>
<dbReference type="InterPro" id="IPR006549">
    <property type="entry name" value="HAD-SF_hydro_IIIA"/>
</dbReference>